<dbReference type="Gene3D" id="3.40.50.720">
    <property type="entry name" value="NAD(P)-binding Rossmann-like Domain"/>
    <property type="match status" value="1"/>
</dbReference>
<dbReference type="InterPro" id="IPR036291">
    <property type="entry name" value="NAD(P)-bd_dom_sf"/>
</dbReference>
<proteinExistence type="predicted"/>
<sequence length="151" mass="17060">MAYQFQNPSQDVIFDYLKKAKTIAVVGLSERQETAAYDVAQVLQSAGYKIIPVNPRAVGGKILGETVYARLQDIPEHIDIVDVFRRSEFLADVARDFIETDADVFWAQLGLQSQEAEKILRFAGCDQIVMDKCLKIEYLKLNSEDNLSKNI</sequence>
<evidence type="ECO:0000313" key="2">
    <source>
        <dbReference type="EMBL" id="BAQ25068.1"/>
    </source>
</evidence>
<dbReference type="Pfam" id="PF13380">
    <property type="entry name" value="CoA_binding_2"/>
    <property type="match status" value="1"/>
</dbReference>
<name>A0A1L7LLR9_9STRE</name>
<gene>
    <name evidence="2" type="ORF">SRT_18070</name>
</gene>
<dbReference type="EMBL" id="AP014612">
    <property type="protein sequence ID" value="BAQ25068.1"/>
    <property type="molecule type" value="Genomic_DNA"/>
</dbReference>
<evidence type="ECO:0000313" key="3">
    <source>
        <dbReference type="Proteomes" id="UP000217758"/>
    </source>
</evidence>
<dbReference type="AlphaFoldDB" id="A0A1L7LLR9"/>
<keyword evidence="3" id="KW-1185">Reference proteome</keyword>
<accession>A0A1L7LLR9</accession>
<reference evidence="2 3" key="1">
    <citation type="journal article" date="2016" name="Microbiol. Immunol.">
        <title>Complete genome sequence of Streptococcus troglodytae TKU31 isolated from the oral cavity of a chimpanzee (Pan troglodytes).</title>
        <authorList>
            <person name="Okamoto M."/>
            <person name="Naito M."/>
            <person name="Miyanohara M."/>
            <person name="Imai S."/>
            <person name="Nomura Y."/>
            <person name="Saito W."/>
            <person name="Momoi Y."/>
            <person name="Takada K."/>
            <person name="Miyabe-Nishiwaki T."/>
            <person name="Tomonaga M."/>
            <person name="Hanada N."/>
        </authorList>
    </citation>
    <scope>NUCLEOTIDE SEQUENCE [LARGE SCALE GENOMIC DNA]</scope>
    <source>
        <strain evidence="3">TKU 31</strain>
    </source>
</reference>
<organism evidence="2 3">
    <name type="scientific">Streptococcus troglodytae</name>
    <dbReference type="NCBI Taxonomy" id="1111760"/>
    <lineage>
        <taxon>Bacteria</taxon>
        <taxon>Bacillati</taxon>
        <taxon>Bacillota</taxon>
        <taxon>Bacilli</taxon>
        <taxon>Lactobacillales</taxon>
        <taxon>Streptococcaceae</taxon>
        <taxon>Streptococcus</taxon>
    </lineage>
</organism>
<dbReference type="PANTHER" id="PTHR33303:SF2">
    <property type="entry name" value="COA-BINDING DOMAIN-CONTAINING PROTEIN"/>
    <property type="match status" value="1"/>
</dbReference>
<protein>
    <submittedName>
        <fullName evidence="2">CoA-binding domain-containing protein</fullName>
    </submittedName>
</protein>
<dbReference type="Proteomes" id="UP000217758">
    <property type="component" value="Chromosome"/>
</dbReference>
<dbReference type="KEGG" id="strg:SRT_18070"/>
<feature type="domain" description="CoA-binding" evidence="1">
    <location>
        <begin position="17"/>
        <end position="111"/>
    </location>
</feature>
<dbReference type="RefSeq" id="WP_128833821.1">
    <property type="nucleotide sequence ID" value="NZ_AP014612.1"/>
</dbReference>
<dbReference type="SMART" id="SM00881">
    <property type="entry name" value="CoA_binding"/>
    <property type="match status" value="1"/>
</dbReference>
<dbReference type="InterPro" id="IPR003781">
    <property type="entry name" value="CoA-bd"/>
</dbReference>
<dbReference type="SUPFAM" id="SSF51735">
    <property type="entry name" value="NAD(P)-binding Rossmann-fold domains"/>
    <property type="match status" value="1"/>
</dbReference>
<dbReference type="PANTHER" id="PTHR33303">
    <property type="entry name" value="CYTOPLASMIC PROTEIN-RELATED"/>
    <property type="match status" value="1"/>
</dbReference>
<evidence type="ECO:0000259" key="1">
    <source>
        <dbReference type="SMART" id="SM00881"/>
    </source>
</evidence>